<dbReference type="EMBL" id="BQNB010014669">
    <property type="protein sequence ID" value="GJT30998.1"/>
    <property type="molecule type" value="Genomic_DNA"/>
</dbReference>
<evidence type="ECO:0000313" key="3">
    <source>
        <dbReference type="Proteomes" id="UP001151760"/>
    </source>
</evidence>
<reference evidence="2" key="2">
    <citation type="submission" date="2022-01" db="EMBL/GenBank/DDBJ databases">
        <authorList>
            <person name="Yamashiro T."/>
            <person name="Shiraishi A."/>
            <person name="Satake H."/>
            <person name="Nakayama K."/>
        </authorList>
    </citation>
    <scope>NUCLEOTIDE SEQUENCE</scope>
</reference>
<dbReference type="InterPro" id="IPR013103">
    <property type="entry name" value="RVT_2"/>
</dbReference>
<reference evidence="2" key="1">
    <citation type="journal article" date="2022" name="Int. J. Mol. Sci.">
        <title>Draft Genome of Tanacetum Coccineum: Genomic Comparison of Closely Related Tanacetum-Family Plants.</title>
        <authorList>
            <person name="Yamashiro T."/>
            <person name="Shiraishi A."/>
            <person name="Nakayama K."/>
            <person name="Satake H."/>
        </authorList>
    </citation>
    <scope>NUCLEOTIDE SEQUENCE</scope>
</reference>
<evidence type="ECO:0000313" key="2">
    <source>
        <dbReference type="EMBL" id="GJT30998.1"/>
    </source>
</evidence>
<dbReference type="Proteomes" id="UP001151760">
    <property type="component" value="Unassembled WGS sequence"/>
</dbReference>
<proteinExistence type="predicted"/>
<organism evidence="2 3">
    <name type="scientific">Tanacetum coccineum</name>
    <dbReference type="NCBI Taxonomy" id="301880"/>
    <lineage>
        <taxon>Eukaryota</taxon>
        <taxon>Viridiplantae</taxon>
        <taxon>Streptophyta</taxon>
        <taxon>Embryophyta</taxon>
        <taxon>Tracheophyta</taxon>
        <taxon>Spermatophyta</taxon>
        <taxon>Magnoliopsida</taxon>
        <taxon>eudicotyledons</taxon>
        <taxon>Gunneridae</taxon>
        <taxon>Pentapetalae</taxon>
        <taxon>asterids</taxon>
        <taxon>campanulids</taxon>
        <taxon>Asterales</taxon>
        <taxon>Asteraceae</taxon>
        <taxon>Asteroideae</taxon>
        <taxon>Anthemideae</taxon>
        <taxon>Anthemidinae</taxon>
        <taxon>Tanacetum</taxon>
    </lineage>
</organism>
<protein>
    <submittedName>
        <fullName evidence="2">Zinc finger, CCHC-type containing protein</fullName>
    </submittedName>
</protein>
<gene>
    <name evidence="2" type="ORF">Tco_0911273</name>
</gene>
<name>A0ABQ5CWA7_9ASTR</name>
<comment type="caution">
    <text evidence="2">The sequence shown here is derived from an EMBL/GenBank/DDBJ whole genome shotgun (WGS) entry which is preliminary data.</text>
</comment>
<sequence>MKVDGTINKFKARLVIQGFRQKEGINYFDTYAPVARITTIRLLLALDSIHNLVIHQMDVKTTFLNGDLDEEVYMKQPEGFVMPSNDHKVNDYLILCAYELELSIPFVHRVVLLELKDVCIHSTAIQGLTKKQTCITVSTMEYEFVALVVAGIEAEWLRNLIHEIPTWPKLIAPISIRCDSVLMMAKAYSQVYNGKSRHLGASMSKTKIYHPWNMKFCRFKKLGRGFPTYTLMD</sequence>
<accession>A0ABQ5CWA7</accession>
<feature type="domain" description="Reverse transcriptase Ty1/copia-type" evidence="1">
    <location>
        <begin position="8"/>
        <end position="89"/>
    </location>
</feature>
<dbReference type="Pfam" id="PF07727">
    <property type="entry name" value="RVT_2"/>
    <property type="match status" value="1"/>
</dbReference>
<evidence type="ECO:0000259" key="1">
    <source>
        <dbReference type="Pfam" id="PF07727"/>
    </source>
</evidence>
<keyword evidence="3" id="KW-1185">Reference proteome</keyword>